<dbReference type="GO" id="GO:0030288">
    <property type="term" value="C:outer membrane-bounded periplasmic space"/>
    <property type="evidence" value="ECO:0007669"/>
    <property type="project" value="TreeGrafter"/>
</dbReference>
<sequence length="774" mass="84110">MRTYLMMRQIAYILTVIWLGALVQPVLAVDALAASVVSVSPALALKAGATGGFEIAVKNTGTTAWANAGANPLKLGAIRPQDHASRFYDTSWLSPNRAATMQETTVAAGEIAHFSVTVMANGSGLTTEHFGLVVEGVAWLPRVDIPLTINVQPAVFAAKLVQLAPTNVSLKTGETASIDVTFQNTGDTAWQNMGGAAVKVGTASPFDRKSALYNSTWLSANRVVSAGVVVQPGETGTFSFTVQAPNKTGNFHEEFGLVAEGVAWMTAKFGLDMTVVPAVYDAKWSQQSPGPVSVAPGDTTQLWVEFQNIGNTTWLASGPTAAKLGTARQLDRVSVFRDPSWLSNNRVGNVTPDQVRPGETGRFTFTIKAPDKIGQYREYFRPVVEGVAWLPDVGLYWDIHVDEELVIASPIRVGLTSTTGTITVQGNMAIRRGSDKGLIRKVYGESVNITALSYGYRLSTGEEVKDYLRIVPMNKSVVSVSTDGIGLYNTFRGIVEIRRSNLSGNVWAVNTLELEDYLKGIAEVPDNWPVESQKAQMVAARTFAAKKRLAPRADIFDLYDDTRDQVYYGYNYEVQKPNLAAAAEATKGLVIKYNNEPISAYFFSDSGGATENVENVWGRGNPAAAIAYLKGVPDPYAKPIDWSATLTQDYLQGRFDNQLGIAANGSEIIDKIEVAERFPSGRARTVNFTLRSGRVVPVPFYDFDYLTNNNDIKSMNFNVATVGYVDTPDFMFTGQGWGHGVGLPQWGARRMAEAGKNFQEILTYYYTGVQVSAL</sequence>
<accession>A0A0G1X8B1</accession>
<reference evidence="2 3" key="1">
    <citation type="journal article" date="2015" name="Nature">
        <title>rRNA introns, odd ribosomes, and small enigmatic genomes across a large radiation of phyla.</title>
        <authorList>
            <person name="Brown C.T."/>
            <person name="Hug L.A."/>
            <person name="Thomas B.C."/>
            <person name="Sharon I."/>
            <person name="Castelle C.J."/>
            <person name="Singh A."/>
            <person name="Wilkins M.J."/>
            <person name="Williams K.H."/>
            <person name="Banfield J.F."/>
        </authorList>
    </citation>
    <scope>NUCLEOTIDE SEQUENCE [LARGE SCALE GENOMIC DNA]</scope>
</reference>
<organism evidence="2 3">
    <name type="scientific">candidate division Kazan bacterium GW2011_GWB1_52_7</name>
    <dbReference type="NCBI Taxonomy" id="1620414"/>
    <lineage>
        <taxon>Bacteria</taxon>
        <taxon>Bacteria division Kazan-3B-28</taxon>
    </lineage>
</organism>
<dbReference type="InterPro" id="IPR013693">
    <property type="entry name" value="SpoIID/LytB_N"/>
</dbReference>
<gene>
    <name evidence="2" type="ORF">VF00_C0001G0176</name>
</gene>
<evidence type="ECO:0000259" key="1">
    <source>
        <dbReference type="Pfam" id="PF08486"/>
    </source>
</evidence>
<dbReference type="EMBL" id="LCRB01000001">
    <property type="protein sequence ID" value="KKW27241.1"/>
    <property type="molecule type" value="Genomic_DNA"/>
</dbReference>
<evidence type="ECO:0000313" key="3">
    <source>
        <dbReference type="Proteomes" id="UP000034913"/>
    </source>
</evidence>
<comment type="caution">
    <text evidence="2">The sequence shown here is derived from an EMBL/GenBank/DDBJ whole genome shotgun (WGS) entry which is preliminary data.</text>
</comment>
<dbReference type="AlphaFoldDB" id="A0A0G1X8B1"/>
<dbReference type="InterPro" id="IPR051922">
    <property type="entry name" value="Bact_Sporulation_Assoc"/>
</dbReference>
<protein>
    <submittedName>
        <fullName evidence="2">SpoIID/LytB domain protein</fullName>
    </submittedName>
</protein>
<proteinExistence type="predicted"/>
<dbReference type="Pfam" id="PF08486">
    <property type="entry name" value="SpoIID"/>
    <property type="match status" value="1"/>
</dbReference>
<dbReference type="PANTHER" id="PTHR30032:SF4">
    <property type="entry name" value="AMIDASE ENHANCER"/>
    <property type="match status" value="1"/>
</dbReference>
<name>A0A0G1X8B1_UNCK3</name>
<dbReference type="InterPro" id="IPR013783">
    <property type="entry name" value="Ig-like_fold"/>
</dbReference>
<dbReference type="GO" id="GO:0030435">
    <property type="term" value="P:sporulation resulting in formation of a cellular spore"/>
    <property type="evidence" value="ECO:0007669"/>
    <property type="project" value="InterPro"/>
</dbReference>
<dbReference type="NCBIfam" id="TIGR02669">
    <property type="entry name" value="SpoIID_LytB"/>
    <property type="match status" value="1"/>
</dbReference>
<dbReference type="Proteomes" id="UP000034913">
    <property type="component" value="Unassembled WGS sequence"/>
</dbReference>
<dbReference type="PANTHER" id="PTHR30032">
    <property type="entry name" value="N-ACETYLMURAMOYL-L-ALANINE AMIDASE-RELATED"/>
    <property type="match status" value="1"/>
</dbReference>
<dbReference type="InterPro" id="IPR013486">
    <property type="entry name" value="SpoIID/LytB"/>
</dbReference>
<feature type="domain" description="Sporulation stage II protein D amidase enhancer LytB N-terminal" evidence="1">
    <location>
        <begin position="504"/>
        <end position="593"/>
    </location>
</feature>
<evidence type="ECO:0000313" key="2">
    <source>
        <dbReference type="EMBL" id="KKW27241.1"/>
    </source>
</evidence>
<dbReference type="Gene3D" id="2.60.40.10">
    <property type="entry name" value="Immunoglobulins"/>
    <property type="match status" value="3"/>
</dbReference>